<dbReference type="Gene3D" id="3.30.70.100">
    <property type="match status" value="1"/>
</dbReference>
<dbReference type="Proteomes" id="UP000594263">
    <property type="component" value="Unplaced"/>
</dbReference>
<evidence type="ECO:0000313" key="8">
    <source>
        <dbReference type="Proteomes" id="UP000594263"/>
    </source>
</evidence>
<feature type="region of interest" description="Disordered" evidence="5">
    <location>
        <begin position="80"/>
        <end position="194"/>
    </location>
</feature>
<keyword evidence="8" id="KW-1185">Reference proteome</keyword>
<dbReference type="PANTHER" id="PTHR45868">
    <property type="entry name" value="HEAVY METAL-ASSOCIATED ISOPRENYLATED PLANT PROTEIN 33-RELATED"/>
    <property type="match status" value="1"/>
</dbReference>
<evidence type="ECO:0000256" key="2">
    <source>
        <dbReference type="ARBA" id="ARBA00022723"/>
    </source>
</evidence>
<dbReference type="CDD" id="cd00371">
    <property type="entry name" value="HMA"/>
    <property type="match status" value="1"/>
</dbReference>
<dbReference type="InterPro" id="IPR006121">
    <property type="entry name" value="HMA_dom"/>
</dbReference>
<dbReference type="AlphaFoldDB" id="A0A7N0T1Z8"/>
<dbReference type="InterPro" id="IPR036163">
    <property type="entry name" value="HMA_dom_sf"/>
</dbReference>
<evidence type="ECO:0000313" key="7">
    <source>
        <dbReference type="EnsemblPlants" id="Kaladp0018s0296.1.v1.1"/>
    </source>
</evidence>
<evidence type="ECO:0000259" key="6">
    <source>
        <dbReference type="PROSITE" id="PS50846"/>
    </source>
</evidence>
<sequence>MAVPAPAEEHPIEQLKYQTWVLKVSIHCEGCKRKVKRILLAIEGVYMISIDAKQHKVTVTGNIEPETLIKKLVRTGKHAEMWPMSPAENERKHGSDKPREGGEDDSDSEDSGEHPTTDQQHGVRLMLGDQRPSPAGTMMQMGPPPANPNGGGGKKKKKKKKKKSRSGGANAPGPGRAPAPAQGPGPGPAGSTQMVSAGVQFPDLAGEPPNHAYPPQGHYPYQPSHMPFTAPVYAVNYSAFQAARSYGPHYHLNTIQPYFYAYPDPESYLGPMDSFESINDENPNWCSVM</sequence>
<keyword evidence="2" id="KW-0479">Metal-binding</keyword>
<dbReference type="PANTHER" id="PTHR45868:SF80">
    <property type="entry name" value="F15K9.8-RELATED"/>
    <property type="match status" value="1"/>
</dbReference>
<keyword evidence="3" id="KW-0449">Lipoprotein</keyword>
<keyword evidence="3" id="KW-0636">Prenylation</keyword>
<dbReference type="PROSITE" id="PS50846">
    <property type="entry name" value="HMA_2"/>
    <property type="match status" value="1"/>
</dbReference>
<dbReference type="FunFam" id="3.30.70.100:FF:000008">
    <property type="entry name" value="Copper transport protein ATOX1"/>
    <property type="match status" value="1"/>
</dbReference>
<evidence type="ECO:0000256" key="1">
    <source>
        <dbReference type="ARBA" id="ARBA00022481"/>
    </source>
</evidence>
<evidence type="ECO:0000256" key="5">
    <source>
        <dbReference type="SAM" id="MobiDB-lite"/>
    </source>
</evidence>
<feature type="compositionally biased region" description="Pro residues" evidence="5">
    <location>
        <begin position="175"/>
        <end position="187"/>
    </location>
</feature>
<feature type="compositionally biased region" description="Basic residues" evidence="5">
    <location>
        <begin position="153"/>
        <end position="165"/>
    </location>
</feature>
<dbReference type="EnsemblPlants" id="Kaladp0018s0296.1.v1.1">
    <property type="protein sequence ID" value="Kaladp0018s0296.1.v1.1"/>
    <property type="gene ID" value="Kaladp0018s0296.v1.1"/>
</dbReference>
<evidence type="ECO:0000256" key="3">
    <source>
        <dbReference type="ARBA" id="ARBA00023289"/>
    </source>
</evidence>
<name>A0A7N0T1Z8_KALFE</name>
<dbReference type="OMA" id="LWPTSME"/>
<dbReference type="Pfam" id="PF00403">
    <property type="entry name" value="HMA"/>
    <property type="match status" value="1"/>
</dbReference>
<reference evidence="7" key="1">
    <citation type="submission" date="2021-01" db="UniProtKB">
        <authorList>
            <consortium name="EnsemblPlants"/>
        </authorList>
    </citation>
    <scope>IDENTIFICATION</scope>
</reference>
<dbReference type="GO" id="GO:0046872">
    <property type="term" value="F:metal ion binding"/>
    <property type="evidence" value="ECO:0007669"/>
    <property type="project" value="UniProtKB-KW"/>
</dbReference>
<dbReference type="Gramene" id="Kaladp0018s0296.1.v1.1">
    <property type="protein sequence ID" value="Kaladp0018s0296.1.v1.1"/>
    <property type="gene ID" value="Kaladp0018s0296.v1.1"/>
</dbReference>
<evidence type="ECO:0000256" key="4">
    <source>
        <dbReference type="ARBA" id="ARBA00024045"/>
    </source>
</evidence>
<dbReference type="SUPFAM" id="SSF55008">
    <property type="entry name" value="HMA, heavy metal-associated domain"/>
    <property type="match status" value="1"/>
</dbReference>
<accession>A0A7N0T1Z8</accession>
<comment type="similarity">
    <text evidence="4">Belongs to the HIPP family.</text>
</comment>
<keyword evidence="1" id="KW-0488">Methylation</keyword>
<organism evidence="7 8">
    <name type="scientific">Kalanchoe fedtschenkoi</name>
    <name type="common">Lavender scallops</name>
    <name type="synonym">South American air plant</name>
    <dbReference type="NCBI Taxonomy" id="63787"/>
    <lineage>
        <taxon>Eukaryota</taxon>
        <taxon>Viridiplantae</taxon>
        <taxon>Streptophyta</taxon>
        <taxon>Embryophyta</taxon>
        <taxon>Tracheophyta</taxon>
        <taxon>Spermatophyta</taxon>
        <taxon>Magnoliopsida</taxon>
        <taxon>eudicotyledons</taxon>
        <taxon>Gunneridae</taxon>
        <taxon>Pentapetalae</taxon>
        <taxon>Saxifragales</taxon>
        <taxon>Crassulaceae</taxon>
        <taxon>Kalanchoe</taxon>
    </lineage>
</organism>
<protein>
    <recommendedName>
        <fullName evidence="6">HMA domain-containing protein</fullName>
    </recommendedName>
</protein>
<feature type="compositionally biased region" description="Basic and acidic residues" evidence="5">
    <location>
        <begin position="88"/>
        <end position="101"/>
    </location>
</feature>
<proteinExistence type="inferred from homology"/>
<feature type="domain" description="HMA" evidence="6">
    <location>
        <begin position="17"/>
        <end position="80"/>
    </location>
</feature>